<protein>
    <submittedName>
        <fullName evidence="1">Uncharacterized protein</fullName>
    </submittedName>
</protein>
<accession>A0ACD3AAY8</accession>
<proteinExistence type="predicted"/>
<dbReference type="EMBL" id="ML208561">
    <property type="protein sequence ID" value="TFK62772.1"/>
    <property type="molecule type" value="Genomic_DNA"/>
</dbReference>
<keyword evidence="2" id="KW-1185">Reference proteome</keyword>
<dbReference type="Proteomes" id="UP000308600">
    <property type="component" value="Unassembled WGS sequence"/>
</dbReference>
<sequence>MSRFPAEIIGQFLLHINEDTEQVENLRSCSLVSQTWCSITQPFLYNRVVLNLEEAEEASSLADILSKSPHIRAYIRHLILTEVSNLGPIVAFLDPLPSLESLQLQSYSRPYNLATHGEGVVALEPLLSSRCLTSLRLSDIIDFPVQLLRPCLALEHLAIRHVTFSTSGLDADDAWRLFLKSLLLSTGFVQMSEPIDWLLSPVCPFDLSRLETFIGLDKSGVNNVYESHCRFISHVSPSLKTVLISPPNSSIAVGHTNPLGILQPQRLRVISSITITVRQDPDPSENVNTLPWLIAFLSGLPNPETLHDLTLNCDLWYEDYPHFTSISEGWLEIDALLNRFHNLKRVHVECYDEADEEMGKDLASWLFTQLPTSHNRGILSIEYSDDHPYMNSLEGWVSPT</sequence>
<name>A0ACD3AAY8_9AGAR</name>
<evidence type="ECO:0000313" key="1">
    <source>
        <dbReference type="EMBL" id="TFK62772.1"/>
    </source>
</evidence>
<reference evidence="1 2" key="1">
    <citation type="journal article" date="2019" name="Nat. Ecol. Evol.">
        <title>Megaphylogeny resolves global patterns of mushroom evolution.</title>
        <authorList>
            <person name="Varga T."/>
            <person name="Krizsan K."/>
            <person name="Foldi C."/>
            <person name="Dima B."/>
            <person name="Sanchez-Garcia M."/>
            <person name="Sanchez-Ramirez S."/>
            <person name="Szollosi G.J."/>
            <person name="Szarkandi J.G."/>
            <person name="Papp V."/>
            <person name="Albert L."/>
            <person name="Andreopoulos W."/>
            <person name="Angelini C."/>
            <person name="Antonin V."/>
            <person name="Barry K.W."/>
            <person name="Bougher N.L."/>
            <person name="Buchanan P."/>
            <person name="Buyck B."/>
            <person name="Bense V."/>
            <person name="Catcheside P."/>
            <person name="Chovatia M."/>
            <person name="Cooper J."/>
            <person name="Damon W."/>
            <person name="Desjardin D."/>
            <person name="Finy P."/>
            <person name="Geml J."/>
            <person name="Haridas S."/>
            <person name="Hughes K."/>
            <person name="Justo A."/>
            <person name="Karasinski D."/>
            <person name="Kautmanova I."/>
            <person name="Kiss B."/>
            <person name="Kocsube S."/>
            <person name="Kotiranta H."/>
            <person name="LaButti K.M."/>
            <person name="Lechner B.E."/>
            <person name="Liimatainen K."/>
            <person name="Lipzen A."/>
            <person name="Lukacs Z."/>
            <person name="Mihaltcheva S."/>
            <person name="Morgado L.N."/>
            <person name="Niskanen T."/>
            <person name="Noordeloos M.E."/>
            <person name="Ohm R.A."/>
            <person name="Ortiz-Santana B."/>
            <person name="Ovrebo C."/>
            <person name="Racz N."/>
            <person name="Riley R."/>
            <person name="Savchenko A."/>
            <person name="Shiryaev A."/>
            <person name="Soop K."/>
            <person name="Spirin V."/>
            <person name="Szebenyi C."/>
            <person name="Tomsovsky M."/>
            <person name="Tulloss R.E."/>
            <person name="Uehling J."/>
            <person name="Grigoriev I.V."/>
            <person name="Vagvolgyi C."/>
            <person name="Papp T."/>
            <person name="Martin F.M."/>
            <person name="Miettinen O."/>
            <person name="Hibbett D.S."/>
            <person name="Nagy L.G."/>
        </authorList>
    </citation>
    <scope>NUCLEOTIDE SEQUENCE [LARGE SCALE GENOMIC DNA]</scope>
    <source>
        <strain evidence="1 2">NL-1719</strain>
    </source>
</reference>
<gene>
    <name evidence="1" type="ORF">BDN72DRAFT_848328</name>
</gene>
<organism evidence="1 2">
    <name type="scientific">Pluteus cervinus</name>
    <dbReference type="NCBI Taxonomy" id="181527"/>
    <lineage>
        <taxon>Eukaryota</taxon>
        <taxon>Fungi</taxon>
        <taxon>Dikarya</taxon>
        <taxon>Basidiomycota</taxon>
        <taxon>Agaricomycotina</taxon>
        <taxon>Agaricomycetes</taxon>
        <taxon>Agaricomycetidae</taxon>
        <taxon>Agaricales</taxon>
        <taxon>Pluteineae</taxon>
        <taxon>Pluteaceae</taxon>
        <taxon>Pluteus</taxon>
    </lineage>
</organism>
<evidence type="ECO:0000313" key="2">
    <source>
        <dbReference type="Proteomes" id="UP000308600"/>
    </source>
</evidence>